<accession>A0A0P9NXL4</accession>
<dbReference type="AlphaFoldDB" id="A0A0P9NXL4"/>
<evidence type="ECO:0000313" key="2">
    <source>
        <dbReference type="EMBL" id="KPW90049.1"/>
    </source>
</evidence>
<evidence type="ECO:0000256" key="1">
    <source>
        <dbReference type="SAM" id="MobiDB-lite"/>
    </source>
</evidence>
<dbReference type="Proteomes" id="UP000050356">
    <property type="component" value="Unassembled WGS sequence"/>
</dbReference>
<sequence>MTIGRSIPMNGMIRSDIPSPHRQNEFSAHKKRTRYTPRPLSLSYYPVSC</sequence>
<comment type="caution">
    <text evidence="2">The sequence shown here is derived from an EMBL/GenBank/DDBJ whole genome shotgun (WGS) entry which is preliminary data.</text>
</comment>
<gene>
    <name evidence="2" type="ORF">ALO50_03799</name>
</gene>
<name>A0A0P9NXL4_PSESX</name>
<reference evidence="2 3" key="1">
    <citation type="submission" date="2015-09" db="EMBL/GenBank/DDBJ databases">
        <title>Genome announcement of multiple Pseudomonas syringae strains.</title>
        <authorList>
            <person name="Thakur S."/>
            <person name="Wang P.W."/>
            <person name="Gong Y."/>
            <person name="Weir B.S."/>
            <person name="Guttman D.S."/>
        </authorList>
    </citation>
    <scope>NUCLEOTIDE SEQUENCE [LARGE SCALE GENOMIC DNA]</scope>
    <source>
        <strain evidence="2 3">ICMP17524</strain>
    </source>
</reference>
<dbReference type="EMBL" id="LJQA01000611">
    <property type="protein sequence ID" value="KPW90049.1"/>
    <property type="molecule type" value="Genomic_DNA"/>
</dbReference>
<organism evidence="2 3">
    <name type="scientific">Pseudomonas syringae pv. cerasicola</name>
    <dbReference type="NCBI Taxonomy" id="264451"/>
    <lineage>
        <taxon>Bacteria</taxon>
        <taxon>Pseudomonadati</taxon>
        <taxon>Pseudomonadota</taxon>
        <taxon>Gammaproteobacteria</taxon>
        <taxon>Pseudomonadales</taxon>
        <taxon>Pseudomonadaceae</taxon>
        <taxon>Pseudomonas</taxon>
        <taxon>Pseudomonas syringae</taxon>
    </lineage>
</organism>
<protein>
    <submittedName>
        <fullName evidence="2">Uncharacterized protein</fullName>
    </submittedName>
</protein>
<proteinExistence type="predicted"/>
<dbReference type="PATRIC" id="fig|264451.4.peg.5371"/>
<feature type="region of interest" description="Disordered" evidence="1">
    <location>
        <begin position="1"/>
        <end position="33"/>
    </location>
</feature>
<evidence type="ECO:0000313" key="3">
    <source>
        <dbReference type="Proteomes" id="UP000050356"/>
    </source>
</evidence>